<protein>
    <recommendedName>
        <fullName evidence="2">SEC7 domain-containing protein</fullName>
    </recommendedName>
</protein>
<dbReference type="EMBL" id="JADNRY010000761">
    <property type="protein sequence ID" value="KAF9027590.1"/>
    <property type="molecule type" value="Genomic_DNA"/>
</dbReference>
<dbReference type="PANTHER" id="PTHR10663:SF388">
    <property type="entry name" value="GOLGI-SPECIFIC BREFELDIN A-RESISTANCE GUANINE NUCLEOTIDE EXCHANGE FACTOR 1"/>
    <property type="match status" value="1"/>
</dbReference>
<dbReference type="InterPro" id="IPR023394">
    <property type="entry name" value="Sec7_C_sf"/>
</dbReference>
<dbReference type="GO" id="GO:0005794">
    <property type="term" value="C:Golgi apparatus"/>
    <property type="evidence" value="ECO:0007669"/>
    <property type="project" value="UniProtKB-ARBA"/>
</dbReference>
<reference evidence="3" key="1">
    <citation type="submission" date="2020-11" db="EMBL/GenBank/DDBJ databases">
        <authorList>
            <consortium name="DOE Joint Genome Institute"/>
            <person name="Ahrendt S."/>
            <person name="Riley R."/>
            <person name="Andreopoulos W."/>
            <person name="Labutti K."/>
            <person name="Pangilinan J."/>
            <person name="Ruiz-Duenas F.J."/>
            <person name="Barrasa J.M."/>
            <person name="Sanchez-Garcia M."/>
            <person name="Camarero S."/>
            <person name="Miyauchi S."/>
            <person name="Serrano A."/>
            <person name="Linde D."/>
            <person name="Babiker R."/>
            <person name="Drula E."/>
            <person name="Ayuso-Fernandez I."/>
            <person name="Pacheco R."/>
            <person name="Padilla G."/>
            <person name="Ferreira P."/>
            <person name="Barriuso J."/>
            <person name="Kellner H."/>
            <person name="Castanera R."/>
            <person name="Alfaro M."/>
            <person name="Ramirez L."/>
            <person name="Pisabarro A.G."/>
            <person name="Kuo A."/>
            <person name="Tritt A."/>
            <person name="Lipzen A."/>
            <person name="He G."/>
            <person name="Yan M."/>
            <person name="Ng V."/>
            <person name="Cullen D."/>
            <person name="Martin F."/>
            <person name="Rosso M.-N."/>
            <person name="Henrissat B."/>
            <person name="Hibbett D."/>
            <person name="Martinez A.T."/>
            <person name="Grigoriev I.V."/>
        </authorList>
    </citation>
    <scope>NUCLEOTIDE SEQUENCE</scope>
    <source>
        <strain evidence="3">AH 40177</strain>
    </source>
</reference>
<evidence type="ECO:0000313" key="4">
    <source>
        <dbReference type="Proteomes" id="UP000772434"/>
    </source>
</evidence>
<gene>
    <name evidence="3" type="ORF">BDP27DRAFT_1350505</name>
</gene>
<dbReference type="Pfam" id="PF01369">
    <property type="entry name" value="Sec7"/>
    <property type="match status" value="1"/>
</dbReference>
<dbReference type="Pfam" id="PF12783">
    <property type="entry name" value="Sec7-like_HUS"/>
    <property type="match status" value="1"/>
</dbReference>
<dbReference type="CDD" id="cd00171">
    <property type="entry name" value="Sec7"/>
    <property type="match status" value="1"/>
</dbReference>
<dbReference type="GO" id="GO:0032012">
    <property type="term" value="P:regulation of ARF protein signal transduction"/>
    <property type="evidence" value="ECO:0007669"/>
    <property type="project" value="InterPro"/>
</dbReference>
<organism evidence="3 4">
    <name type="scientific">Rhodocollybia butyracea</name>
    <dbReference type="NCBI Taxonomy" id="206335"/>
    <lineage>
        <taxon>Eukaryota</taxon>
        <taxon>Fungi</taxon>
        <taxon>Dikarya</taxon>
        <taxon>Basidiomycota</taxon>
        <taxon>Agaricomycotina</taxon>
        <taxon>Agaricomycetes</taxon>
        <taxon>Agaricomycetidae</taxon>
        <taxon>Agaricales</taxon>
        <taxon>Marasmiineae</taxon>
        <taxon>Omphalotaceae</taxon>
        <taxon>Rhodocollybia</taxon>
    </lineage>
</organism>
<dbReference type="GO" id="GO:0016192">
    <property type="term" value="P:vesicle-mediated transport"/>
    <property type="evidence" value="ECO:0007669"/>
    <property type="project" value="UniProtKB-ARBA"/>
</dbReference>
<dbReference type="InterPro" id="IPR056604">
    <property type="entry name" value="GBF1-like_TPR"/>
</dbReference>
<dbReference type="Gene3D" id="1.10.1000.11">
    <property type="entry name" value="Arf Nucleotide-binding Site Opener,domain 2"/>
    <property type="match status" value="1"/>
</dbReference>
<dbReference type="PANTHER" id="PTHR10663">
    <property type="entry name" value="GUANYL-NUCLEOTIDE EXCHANGE FACTOR"/>
    <property type="match status" value="1"/>
</dbReference>
<feature type="compositionally biased region" description="Basic and acidic residues" evidence="1">
    <location>
        <begin position="263"/>
        <end position="280"/>
    </location>
</feature>
<dbReference type="GO" id="GO:0005085">
    <property type="term" value="F:guanyl-nucleotide exchange factor activity"/>
    <property type="evidence" value="ECO:0007669"/>
    <property type="project" value="InterPro"/>
</dbReference>
<dbReference type="Pfam" id="PF23325">
    <property type="entry name" value="TPR_28"/>
    <property type="match status" value="1"/>
</dbReference>
<accession>A0A9P5P491</accession>
<evidence type="ECO:0000313" key="3">
    <source>
        <dbReference type="EMBL" id="KAF9027590.1"/>
    </source>
</evidence>
<dbReference type="SMART" id="SM00222">
    <property type="entry name" value="Sec7"/>
    <property type="match status" value="1"/>
</dbReference>
<keyword evidence="4" id="KW-1185">Reference proteome</keyword>
<evidence type="ECO:0000256" key="1">
    <source>
        <dbReference type="SAM" id="MobiDB-lite"/>
    </source>
</evidence>
<dbReference type="Proteomes" id="UP000772434">
    <property type="component" value="Unassembled WGS sequence"/>
</dbReference>
<dbReference type="OrthoDB" id="10258608at2759"/>
<dbReference type="InterPro" id="IPR000904">
    <property type="entry name" value="Sec7_dom"/>
</dbReference>
<proteinExistence type="predicted"/>
<dbReference type="Gene3D" id="1.10.220.20">
    <property type="match status" value="1"/>
</dbReference>
<dbReference type="SUPFAM" id="SSF48425">
    <property type="entry name" value="Sec7 domain"/>
    <property type="match status" value="1"/>
</dbReference>
<evidence type="ECO:0000259" key="2">
    <source>
        <dbReference type="PROSITE" id="PS50190"/>
    </source>
</evidence>
<feature type="region of interest" description="Disordered" evidence="1">
    <location>
        <begin position="57"/>
        <end position="79"/>
    </location>
</feature>
<dbReference type="PROSITE" id="PS50190">
    <property type="entry name" value="SEC7"/>
    <property type="match status" value="1"/>
</dbReference>
<dbReference type="InterPro" id="IPR032691">
    <property type="entry name" value="Mon2/Sec7/BIG1-like_HUS"/>
</dbReference>
<dbReference type="InterPro" id="IPR035999">
    <property type="entry name" value="Sec7_dom_sf"/>
</dbReference>
<feature type="region of interest" description="Disordered" evidence="1">
    <location>
        <begin position="255"/>
        <end position="283"/>
    </location>
</feature>
<feature type="domain" description="SEC7" evidence="2">
    <location>
        <begin position="525"/>
        <end position="720"/>
    </location>
</feature>
<comment type="caution">
    <text evidence="3">The sequence shown here is derived from an EMBL/GenBank/DDBJ whole genome shotgun (WGS) entry which is preliminary data.</text>
</comment>
<sequence length="1367" mass="153551">MSKATLPKPPIRTRRNVSQKHVLYSEILSVTSAMRKNSRWASSTSFMSSTRSSALGSNLGLRISSPPSNTRGSGSGNKEADLMAGFQELKKVVRDVEELSSLPLPTLLSPFFEIIRSPLSTGPITSAALTALHNFFVCGIISTQSNTLDLALVELSVTVARCKFEPNPQRHSRLLVCYDVGNVFGDIEVCEMLETVLTTCCQMRLSETLRRSAENTMHALVRTVFSRLHEIDSEIEEAKLIADEEAEIKMNVPSAQLPSEVDDERHEQVADVPDEDHKEQAPSPAFVPRAQFSLPSILELLRVLVNVLDPNDQQHTDSTRLVVLGILNAAFEEAGPRIGAFPSLQALILDPRMQISFPAQLFLAFTIDRLAPPFTYRKRERITCQENRYPWLPRPGYTTVGPIEPEKDGDNGTMTPTRILVAPARGETRNLVLETLSQISRHSSFMVDLYTNYDCDINCENLFERLIDFATKSVYPSHYPGGLDAQQRNAQYLCLDLLLAFVNDMAKRAKGSSQEWPLDCPSAESLLQTKSQKKLTLTGAARFNTKPKTGLAFLEENGLIYADLSDTVDKPLSLARFLKSCSRLDKRLLGDFISRPDNIDVLKAFIGLFDFQNKPIADAMREMLETFRLPGESQQIARITETFASIYFCCWTRSEDAVYVLAYSVIMLNTDLHNPQVKNSSLKAESMSIEEYQKNLRGVNDGDNFSPEFLQEIYDSIRKREIVMPEEHTGALGFEYAWKELLARSRQAGRLITCNTPLFDVEMFKSVWKPVISAIAYAFISFDDDYIIQRVPNHPTVEVEGQNITVSNLSVKFGINFKGQLAAVVLFNIIFEMFQNLFLHSLLPARMLQMEDFLGGVSMIPLRGAQPQRAPVRSDGGLLSTLSSYLMTLMNTLCTIDCITSCRLDELYSQIMQLELEALVSAVRALEALAHERTVAKLKQDSEDPMYPKENIASPMPYDPASIFLLETMVSISCHVPQYIEDLWPIVFEHLSALLHHDSASQYSILLIERAVVGPIATFPHFVTKIYVSLDLLSGLPSEVAVSVAEQIVVGVIFLVQKHREIIRSQTEWKLVFALLRSTMSHPEAARVSFDLLNSLVADGPEQHVSMDNFSALVTLLNDFATIASNAVETHQVQGRRQAPLTAANSSAVERGRKAIELLTSLKEIHHTIIDLSGLHRDDGGFFLPLLTSLKDQSSNAARDVRQAAIGQLQRTLLASHPILDQANSKQVEQLFNKIVFRLVDDLLKPQVFQRDPQGMPETRLRASALLCKTFMHFEVRESQATADIRILWIEILDLLDRLMHVDRGEQLVSFYIFLFLRPWTTKRNERQHTLWSMTSERMERFLPGFLTEVIPVPEISENAPTSVDTP</sequence>
<name>A0A9P5P491_9AGAR</name>